<dbReference type="SUPFAM" id="SSF160443">
    <property type="entry name" value="SMR domain-like"/>
    <property type="match status" value="1"/>
</dbReference>
<dbReference type="CDD" id="cd03280">
    <property type="entry name" value="ABC_MutS2"/>
    <property type="match status" value="1"/>
</dbReference>
<dbReference type="PROSITE" id="PS00486">
    <property type="entry name" value="DNA_MISMATCH_REPAIR_2"/>
    <property type="match status" value="1"/>
</dbReference>
<keyword evidence="3 8" id="KW-0547">Nucleotide-binding</keyword>
<dbReference type="Gene3D" id="3.40.50.300">
    <property type="entry name" value="P-loop containing nucleotide triphosphate hydrolases"/>
    <property type="match status" value="1"/>
</dbReference>
<comment type="caution">
    <text evidence="12">The sequence shown here is derived from an EMBL/GenBank/DDBJ whole genome shotgun (WGS) entry which is preliminary data.</text>
</comment>
<dbReference type="SMART" id="SM00534">
    <property type="entry name" value="MUTSac"/>
    <property type="match status" value="1"/>
</dbReference>
<dbReference type="Gene3D" id="3.30.1370.110">
    <property type="match status" value="1"/>
</dbReference>
<dbReference type="InterPro" id="IPR007696">
    <property type="entry name" value="DNA_mismatch_repair_MutS_core"/>
</dbReference>
<evidence type="ECO:0000256" key="5">
    <source>
        <dbReference type="ARBA" id="ARBA00022840"/>
    </source>
</evidence>
<dbReference type="EC" id="3.6.4.-" evidence="8"/>
<dbReference type="AlphaFoldDB" id="A0A926ENF6"/>
<dbReference type="SMART" id="SM00463">
    <property type="entry name" value="SMR"/>
    <property type="match status" value="1"/>
</dbReference>
<dbReference type="FunFam" id="3.40.50.300:FF:000830">
    <property type="entry name" value="Endonuclease MutS2"/>
    <property type="match status" value="1"/>
</dbReference>
<dbReference type="InterPro" id="IPR036063">
    <property type="entry name" value="Smr_dom_sf"/>
</dbReference>
<keyword evidence="9" id="KW-0175">Coiled coil</keyword>
<dbReference type="HAMAP" id="MF_00092">
    <property type="entry name" value="MutS2"/>
    <property type="match status" value="1"/>
</dbReference>
<dbReference type="RefSeq" id="WP_249334081.1">
    <property type="nucleotide sequence ID" value="NZ_JACRSY010000042.1"/>
</dbReference>
<dbReference type="SUPFAM" id="SSF48334">
    <property type="entry name" value="DNA repair protein MutS, domain III"/>
    <property type="match status" value="1"/>
</dbReference>
<dbReference type="EC" id="3.1.-.-" evidence="8"/>
<keyword evidence="2 8" id="KW-0699">rRNA-binding</keyword>
<feature type="region of interest" description="Disordered" evidence="10">
    <location>
        <begin position="691"/>
        <end position="710"/>
    </location>
</feature>
<dbReference type="GO" id="GO:0030983">
    <property type="term" value="F:mismatched DNA binding"/>
    <property type="evidence" value="ECO:0007669"/>
    <property type="project" value="InterPro"/>
</dbReference>
<keyword evidence="13" id="KW-1185">Reference proteome</keyword>
<feature type="coiled-coil region" evidence="9">
    <location>
        <begin position="532"/>
        <end position="599"/>
    </location>
</feature>
<dbReference type="InterPro" id="IPR005747">
    <property type="entry name" value="MutS2"/>
</dbReference>
<feature type="binding site" evidence="8">
    <location>
        <begin position="334"/>
        <end position="341"/>
    </location>
    <ligand>
        <name>ATP</name>
        <dbReference type="ChEBI" id="CHEBI:30616"/>
    </ligand>
</feature>
<evidence type="ECO:0000256" key="7">
    <source>
        <dbReference type="ARBA" id="ARBA00023125"/>
    </source>
</evidence>
<dbReference type="InterPro" id="IPR000432">
    <property type="entry name" value="DNA_mismatch_repair_MutS_C"/>
</dbReference>
<evidence type="ECO:0000313" key="12">
    <source>
        <dbReference type="EMBL" id="MBC8581253.1"/>
    </source>
</evidence>
<evidence type="ECO:0000256" key="1">
    <source>
        <dbReference type="ARBA" id="ARBA00022722"/>
    </source>
</evidence>
<dbReference type="SMART" id="SM00533">
    <property type="entry name" value="MUTSd"/>
    <property type="match status" value="1"/>
</dbReference>
<dbReference type="PANTHER" id="PTHR48466">
    <property type="entry name" value="OS10G0509000 PROTEIN-RELATED"/>
    <property type="match status" value="1"/>
</dbReference>
<dbReference type="PROSITE" id="PS50828">
    <property type="entry name" value="SMR"/>
    <property type="match status" value="1"/>
</dbReference>
<dbReference type="PIRSF" id="PIRSF005814">
    <property type="entry name" value="MutS_YshD"/>
    <property type="match status" value="1"/>
</dbReference>
<dbReference type="GO" id="GO:0006298">
    <property type="term" value="P:mismatch repair"/>
    <property type="evidence" value="ECO:0007669"/>
    <property type="project" value="InterPro"/>
</dbReference>
<dbReference type="GO" id="GO:0043023">
    <property type="term" value="F:ribosomal large subunit binding"/>
    <property type="evidence" value="ECO:0007669"/>
    <property type="project" value="UniProtKB-UniRule"/>
</dbReference>
<evidence type="ECO:0000259" key="11">
    <source>
        <dbReference type="PROSITE" id="PS50828"/>
    </source>
</evidence>
<dbReference type="GO" id="GO:0016887">
    <property type="term" value="F:ATP hydrolysis activity"/>
    <property type="evidence" value="ECO:0007669"/>
    <property type="project" value="InterPro"/>
</dbReference>
<organism evidence="12 13">
    <name type="scientific">Zhenhengia yiwuensis</name>
    <dbReference type="NCBI Taxonomy" id="2763666"/>
    <lineage>
        <taxon>Bacteria</taxon>
        <taxon>Bacillati</taxon>
        <taxon>Bacillota</taxon>
        <taxon>Clostridia</taxon>
        <taxon>Lachnospirales</taxon>
        <taxon>Lachnospiraceae</taxon>
        <taxon>Zhenhengia</taxon>
    </lineage>
</organism>
<dbReference type="GO" id="GO:0004519">
    <property type="term" value="F:endonuclease activity"/>
    <property type="evidence" value="ECO:0007669"/>
    <property type="project" value="UniProtKB-UniRule"/>
</dbReference>
<dbReference type="Proteomes" id="UP000655830">
    <property type="component" value="Unassembled WGS sequence"/>
</dbReference>
<sequence length="799" mass="88968">MNERTLKKLEFHKIKEMLKAHAVTESGKERVEALLPSSDYEEVVKLQQETAEALAMSVKKGKAPLGSTKEIRTALKRVEIGAILSSGELLNIASILRTSRRLKSYYKEDVEEVKSPALEGYFESLAVYPDVEREITRCIVAVDEIADDASPELAQIRKQIKAANGKIRETLHSIIYSSKYQDMLQEAVVTMRQDRYCVPVKVEYKNAFKGIVHDQSSTGSTVFMEPVAVVELNNNLKGLHMKEVDEIEKILTNLTNLVADVAPFILMNYENITALDVIFAKAEFALKIDAREPKLNNKGYINLKKARHPLLNQNEVVPIDVYVGDQFTTLLITGPNTGGKTVTLKTLGVFTLMAQAGMQIPAGEGSMINVFDDVFADLGDEQSIEQSLSTFSAHMTNLVRILNDMTLNSLILLDEVGSGTDPIEGAALAMSILEHLRKQQIRTVATTHYSELKLYAVSTEGVENASCEFDVESLRPTYKLLIGVPGKSNAFAISMKLGLPEHLIEDAKQFLHKENVKMEDILVELEYSKRMSEIEKEKAEGFRKEAERLKDEIQKERKKLEKSKQKIMERANEKANVLLKEVQKQADDMLKEVRQAARQAQVVIDEKGLHDAKKQLTEGTTKMQGKLQKAVGRKVGHKKVSKNIQPGEKVMVTTLMQPGVILEAPDSSGKVLVQVGILPVKVKLTDLQRMDEEAVSQPVKKDKPKTNSGVSHRISKTMNIKTDVDVRGLMVDEALPIVDKYLDDAYLSGLKQVTIIHGKGTGALRQAVTQMLKRHPHVASHRPGLYGEGEMGVTVVEIK</sequence>
<dbReference type="EMBL" id="JACRSY010000042">
    <property type="protein sequence ID" value="MBC8581253.1"/>
    <property type="molecule type" value="Genomic_DNA"/>
</dbReference>
<dbReference type="Pfam" id="PF00488">
    <property type="entry name" value="MutS_V"/>
    <property type="match status" value="1"/>
</dbReference>
<dbReference type="Pfam" id="PF01713">
    <property type="entry name" value="Smr"/>
    <property type="match status" value="1"/>
</dbReference>
<dbReference type="InterPro" id="IPR045076">
    <property type="entry name" value="MutS"/>
</dbReference>
<protein>
    <recommendedName>
        <fullName evidence="8">Endonuclease MutS2</fullName>
        <ecNumber evidence="8">3.1.-.-</ecNumber>
    </recommendedName>
    <alternativeName>
        <fullName evidence="8">Ribosome-associated protein quality control-upstream factor</fullName>
        <shortName evidence="8">RQC-upstream factor</shortName>
        <shortName evidence="8">RqcU</shortName>
        <ecNumber evidence="8">3.6.4.-</ecNumber>
    </alternativeName>
</protein>
<dbReference type="GO" id="GO:0005524">
    <property type="term" value="F:ATP binding"/>
    <property type="evidence" value="ECO:0007669"/>
    <property type="project" value="UniProtKB-UniRule"/>
</dbReference>
<comment type="subunit">
    <text evidence="8">Homodimer. Binds to stalled ribosomes, contacting rRNA.</text>
</comment>
<reference evidence="12" key="1">
    <citation type="submission" date="2020-08" db="EMBL/GenBank/DDBJ databases">
        <title>Genome public.</title>
        <authorList>
            <person name="Liu C."/>
            <person name="Sun Q."/>
        </authorList>
    </citation>
    <scope>NUCLEOTIDE SEQUENCE</scope>
    <source>
        <strain evidence="12">NSJ-12</strain>
    </source>
</reference>
<keyword evidence="4 8" id="KW-0378">Hydrolase</keyword>
<accession>A0A926ENF6</accession>
<evidence type="ECO:0000256" key="6">
    <source>
        <dbReference type="ARBA" id="ARBA00022884"/>
    </source>
</evidence>
<dbReference type="Pfam" id="PF20297">
    <property type="entry name" value="MSSS"/>
    <property type="match status" value="1"/>
</dbReference>
<dbReference type="InterPro" id="IPR036187">
    <property type="entry name" value="DNA_mismatch_repair_MutS_sf"/>
</dbReference>
<evidence type="ECO:0000256" key="3">
    <source>
        <dbReference type="ARBA" id="ARBA00022741"/>
    </source>
</evidence>
<comment type="function">
    <text evidence="8">Endonuclease that is involved in the suppression of homologous recombination and thus may have a key role in the control of bacterial genetic diversity.</text>
</comment>
<dbReference type="SUPFAM" id="SSF52540">
    <property type="entry name" value="P-loop containing nucleoside triphosphate hydrolases"/>
    <property type="match status" value="1"/>
</dbReference>
<keyword evidence="1 8" id="KW-0540">Nuclease</keyword>
<name>A0A926ENF6_9FIRM</name>
<keyword evidence="8 12" id="KW-0255">Endonuclease</keyword>
<dbReference type="PANTHER" id="PTHR48466:SF2">
    <property type="entry name" value="OS10G0509000 PROTEIN"/>
    <property type="match status" value="1"/>
</dbReference>
<keyword evidence="6 8" id="KW-0694">RNA-binding</keyword>
<keyword evidence="5 8" id="KW-0067">ATP-binding</keyword>
<evidence type="ECO:0000256" key="10">
    <source>
        <dbReference type="SAM" id="MobiDB-lite"/>
    </source>
</evidence>
<evidence type="ECO:0000256" key="9">
    <source>
        <dbReference type="SAM" id="Coils"/>
    </source>
</evidence>
<comment type="similarity">
    <text evidence="8">Belongs to the DNA mismatch repair MutS family. MutS2 subfamily.</text>
</comment>
<dbReference type="GO" id="GO:0140664">
    <property type="term" value="F:ATP-dependent DNA damage sensor activity"/>
    <property type="evidence" value="ECO:0007669"/>
    <property type="project" value="InterPro"/>
</dbReference>
<proteinExistence type="inferred from homology"/>
<keyword evidence="7 8" id="KW-0238">DNA-binding</keyword>
<evidence type="ECO:0000256" key="4">
    <source>
        <dbReference type="ARBA" id="ARBA00022801"/>
    </source>
</evidence>
<dbReference type="GO" id="GO:0019843">
    <property type="term" value="F:rRNA binding"/>
    <property type="evidence" value="ECO:0007669"/>
    <property type="project" value="UniProtKB-UniRule"/>
</dbReference>
<dbReference type="InterPro" id="IPR002625">
    <property type="entry name" value="Smr_dom"/>
</dbReference>
<comment type="function">
    <text evidence="8">Acts as a ribosome collision sensor, splitting the ribosome into its 2 subunits. Detects stalled/collided 70S ribosomes which it binds and splits by an ATP-hydrolysis driven conformational change. Acts upstream of the ribosome quality control system (RQC), a ribosome-associated complex that mediates the extraction of incompletely synthesized nascent chains from stalled ribosomes and their subsequent degradation. Probably generates substrates for RQC.</text>
</comment>
<dbReference type="InterPro" id="IPR046893">
    <property type="entry name" value="MSSS"/>
</dbReference>
<dbReference type="NCBIfam" id="TIGR01069">
    <property type="entry name" value="mutS2"/>
    <property type="match status" value="1"/>
</dbReference>
<dbReference type="GO" id="GO:0072344">
    <property type="term" value="P:rescue of stalled ribosome"/>
    <property type="evidence" value="ECO:0007669"/>
    <property type="project" value="UniProtKB-UniRule"/>
</dbReference>
<evidence type="ECO:0000256" key="2">
    <source>
        <dbReference type="ARBA" id="ARBA00022730"/>
    </source>
</evidence>
<feature type="domain" description="Smr" evidence="11">
    <location>
        <begin position="724"/>
        <end position="799"/>
    </location>
</feature>
<evidence type="ECO:0000256" key="8">
    <source>
        <dbReference type="HAMAP-Rule" id="MF_00092"/>
    </source>
</evidence>
<gene>
    <name evidence="8" type="primary">mutS2</name>
    <name evidence="8" type="synonym">rqcU</name>
    <name evidence="12" type="ORF">H8718_17235</name>
</gene>
<dbReference type="InterPro" id="IPR027417">
    <property type="entry name" value="P-loop_NTPase"/>
</dbReference>
<evidence type="ECO:0000313" key="13">
    <source>
        <dbReference type="Proteomes" id="UP000655830"/>
    </source>
</evidence>
<dbReference type="GO" id="GO:0045910">
    <property type="term" value="P:negative regulation of DNA recombination"/>
    <property type="evidence" value="ECO:0007669"/>
    <property type="project" value="InterPro"/>
</dbReference>